<organism evidence="2 3">
    <name type="scientific">Pomacea canaliculata</name>
    <name type="common">Golden apple snail</name>
    <dbReference type="NCBI Taxonomy" id="400727"/>
    <lineage>
        <taxon>Eukaryota</taxon>
        <taxon>Metazoa</taxon>
        <taxon>Spiralia</taxon>
        <taxon>Lophotrochozoa</taxon>
        <taxon>Mollusca</taxon>
        <taxon>Gastropoda</taxon>
        <taxon>Caenogastropoda</taxon>
        <taxon>Architaenioglossa</taxon>
        <taxon>Ampullarioidea</taxon>
        <taxon>Ampullariidae</taxon>
        <taxon>Pomacea</taxon>
    </lineage>
</organism>
<dbReference type="OrthoDB" id="6475849at2759"/>
<comment type="caution">
    <text evidence="2">The sequence shown here is derived from an EMBL/GenBank/DDBJ whole genome shotgun (WGS) entry which is preliminary data.</text>
</comment>
<dbReference type="SUPFAM" id="SSF55486">
    <property type="entry name" value="Metalloproteases ('zincins'), catalytic domain"/>
    <property type="match status" value="1"/>
</dbReference>
<dbReference type="PROSITE" id="PS51885">
    <property type="entry name" value="NEPRILYSIN"/>
    <property type="match status" value="1"/>
</dbReference>
<dbReference type="EMBL" id="PZQS01000002">
    <property type="protein sequence ID" value="PVD36857.1"/>
    <property type="molecule type" value="Genomic_DNA"/>
</dbReference>
<proteinExistence type="predicted"/>
<dbReference type="GO" id="GO:0004222">
    <property type="term" value="F:metalloendopeptidase activity"/>
    <property type="evidence" value="ECO:0007669"/>
    <property type="project" value="InterPro"/>
</dbReference>
<evidence type="ECO:0000313" key="2">
    <source>
        <dbReference type="EMBL" id="PVD36857.1"/>
    </source>
</evidence>
<gene>
    <name evidence="2" type="ORF">C0Q70_03847</name>
</gene>
<protein>
    <recommendedName>
        <fullName evidence="1">Peptidase M13 N-terminal domain-containing protein</fullName>
    </recommendedName>
</protein>
<accession>A0A2T7PTZ9</accession>
<evidence type="ECO:0000259" key="1">
    <source>
        <dbReference type="Pfam" id="PF05649"/>
    </source>
</evidence>
<dbReference type="InterPro" id="IPR000718">
    <property type="entry name" value="Peptidase_M13"/>
</dbReference>
<dbReference type="InterPro" id="IPR008753">
    <property type="entry name" value="Peptidase_M13_N"/>
</dbReference>
<reference evidence="2 3" key="1">
    <citation type="submission" date="2018-04" db="EMBL/GenBank/DDBJ databases">
        <title>The genome of golden apple snail Pomacea canaliculata provides insight into stress tolerance and invasive adaptation.</title>
        <authorList>
            <person name="Liu C."/>
            <person name="Liu B."/>
            <person name="Ren Y."/>
            <person name="Zhang Y."/>
            <person name="Wang H."/>
            <person name="Li S."/>
            <person name="Jiang F."/>
            <person name="Yin L."/>
            <person name="Zhang G."/>
            <person name="Qian W."/>
            <person name="Fan W."/>
        </authorList>
    </citation>
    <scope>NUCLEOTIDE SEQUENCE [LARGE SCALE GENOMIC DNA]</scope>
    <source>
        <strain evidence="2">SZHN2017</strain>
        <tissue evidence="2">Muscle</tissue>
    </source>
</reference>
<feature type="domain" description="Peptidase M13 N-terminal" evidence="1">
    <location>
        <begin position="2"/>
        <end position="134"/>
    </location>
</feature>
<dbReference type="Pfam" id="PF05649">
    <property type="entry name" value="Peptidase_M13_N"/>
    <property type="match status" value="1"/>
</dbReference>
<dbReference type="Proteomes" id="UP000245119">
    <property type="component" value="Linkage Group LG2"/>
</dbReference>
<evidence type="ECO:0000313" key="3">
    <source>
        <dbReference type="Proteomes" id="UP000245119"/>
    </source>
</evidence>
<dbReference type="AlphaFoldDB" id="A0A2T7PTZ9"/>
<sequence length="136" mass="15449">MDKRGKKPLFDLLDLNGNGIYPTLQPSWKDTNMTFLDIVEYLTKVGDVGSNSFVSMGVYQDEMQSDKHIISFSQPRLVLPSRDAYLHQRNSSDLVLYETLYREVHMALGADEKTATEDAKKVVDFEIQLANVSASW</sequence>
<dbReference type="GO" id="GO:0006508">
    <property type="term" value="P:proteolysis"/>
    <property type="evidence" value="ECO:0007669"/>
    <property type="project" value="InterPro"/>
</dbReference>
<name>A0A2T7PTZ9_POMCA</name>
<dbReference type="InterPro" id="IPR042089">
    <property type="entry name" value="Peptidase_M13_dom_2"/>
</dbReference>
<keyword evidence="3" id="KW-1185">Reference proteome</keyword>
<dbReference type="Gene3D" id="1.10.1380.10">
    <property type="entry name" value="Neutral endopeptidase , domain2"/>
    <property type="match status" value="1"/>
</dbReference>